<evidence type="ECO:0000313" key="3">
    <source>
        <dbReference type="Proteomes" id="UP000610203"/>
    </source>
</evidence>
<feature type="transmembrane region" description="Helical" evidence="1">
    <location>
        <begin position="212"/>
        <end position="232"/>
    </location>
</feature>
<keyword evidence="1" id="KW-0472">Membrane</keyword>
<accession>A0ABQ3GRU6</accession>
<reference evidence="3" key="1">
    <citation type="journal article" date="2019" name="Int. J. Syst. Evol. Microbiol.">
        <title>The Global Catalogue of Microorganisms (GCM) 10K type strain sequencing project: providing services to taxonomists for standard genome sequencing and annotation.</title>
        <authorList>
            <consortium name="The Broad Institute Genomics Platform"/>
            <consortium name="The Broad Institute Genome Sequencing Center for Infectious Disease"/>
            <person name="Wu L."/>
            <person name="Ma J."/>
        </authorList>
    </citation>
    <scope>NUCLEOTIDE SEQUENCE [LARGE SCALE GENOMIC DNA]</scope>
    <source>
        <strain evidence="3">KCTC 42280</strain>
    </source>
</reference>
<organism evidence="2 3">
    <name type="scientific">Psychrobacter glaciei</name>
    <dbReference type="NCBI Taxonomy" id="619771"/>
    <lineage>
        <taxon>Bacteria</taxon>
        <taxon>Pseudomonadati</taxon>
        <taxon>Pseudomonadota</taxon>
        <taxon>Gammaproteobacteria</taxon>
        <taxon>Moraxellales</taxon>
        <taxon>Moraxellaceae</taxon>
        <taxon>Psychrobacter</taxon>
    </lineage>
</organism>
<gene>
    <name evidence="2" type="ORF">GCM10016272_16600</name>
</gene>
<feature type="transmembrane region" description="Helical" evidence="1">
    <location>
        <begin position="87"/>
        <end position="106"/>
    </location>
</feature>
<feature type="transmembrane region" description="Helical" evidence="1">
    <location>
        <begin position="47"/>
        <end position="67"/>
    </location>
</feature>
<dbReference type="RefSeq" id="WP_189584454.1">
    <property type="nucleotide sequence ID" value="NZ_BMZR01000003.1"/>
</dbReference>
<sequence>MTGSSESRNQDRKIYEMVNKYYYDIESITVYFKSYCIFSKNFKHRRVALLMLCLMSSIAYHAVMIVIMESSILQDALPIYVYKSKYLGWMLYFVSLAVYVVVLLFIDSRKTNILESKYGSKDIQLVQDKWLENNLPENVNSFSLVSKSTEWFQSYHKVNHNDFLSTGKLLQNSKINIIMKNVLAAMGLSISAKFLGGAEVSEVASKYPNETVLIAFNLLLLIFLCLFLYSIFQVFGRRFVSAIDGRNSKSSYRFNIFNRMLLHHVTLKDFKD</sequence>
<name>A0ABQ3GRU6_9GAMM</name>
<keyword evidence="1" id="KW-0812">Transmembrane</keyword>
<proteinExistence type="predicted"/>
<evidence type="ECO:0000313" key="2">
    <source>
        <dbReference type="EMBL" id="GHD33076.1"/>
    </source>
</evidence>
<keyword evidence="1" id="KW-1133">Transmembrane helix</keyword>
<keyword evidence="3" id="KW-1185">Reference proteome</keyword>
<dbReference type="Proteomes" id="UP000610203">
    <property type="component" value="Unassembled WGS sequence"/>
</dbReference>
<evidence type="ECO:0000256" key="1">
    <source>
        <dbReference type="SAM" id="Phobius"/>
    </source>
</evidence>
<comment type="caution">
    <text evidence="2">The sequence shown here is derived from an EMBL/GenBank/DDBJ whole genome shotgun (WGS) entry which is preliminary data.</text>
</comment>
<dbReference type="EMBL" id="BMZR01000003">
    <property type="protein sequence ID" value="GHD33076.1"/>
    <property type="molecule type" value="Genomic_DNA"/>
</dbReference>
<protein>
    <submittedName>
        <fullName evidence="2">Uncharacterized protein</fullName>
    </submittedName>
</protein>